<dbReference type="InterPro" id="IPR005311">
    <property type="entry name" value="PBP_dimer"/>
</dbReference>
<evidence type="ECO:0000256" key="1">
    <source>
        <dbReference type="ARBA" id="ARBA00004370"/>
    </source>
</evidence>
<sequence>MLLSKEKKERIIFLLIVFIILYFSLIYRLYNIQVIQSNKFKEIAQQEHLTSFSIEGERGNIYDRNFKKLAVNVNVQSLFAIPPKIKNPQETARKVSSILNLETKDVLDKLNQKKSFVWIKRKLKETEVVEIKKLNLEGLNFLDESKRHYPKNYLASNLTGFVGIDNQGLEGLESFFDKELKGLPGLVILERDAIGGKIPLSIKEPTAHKDGHSIVLTIDEVIQYITEEALDKAFQKSKAKAGVAIVVEPKTGEILAMAVKPSYDPNYFNQYPRDLWRNKAVTDAYEPGSTFKVITIATALEGRVVNLNDQFYCEGWTKYNGTVFHDIHQHGSQDLTGIVKNSCNIGVIQTGTRLDEKIFEKSIRRFGFGTLTEINLPGEINGLVRSTKDWSRISLASLSIGQEISVTPLQLIMAVSAIANRGTLMKPMIVKEIIDSAQNKIKIFKPRPVRQVVSVDTALTMTKILEQVVNDGTGIRAKLAGYQVAGKTGTAQKFDFSIGKYSEDKFSSFFMGYVPAENPKISILVLLDEPKGSYYGGTVAAPVFQEIASKILPYLSVPTNER</sequence>
<evidence type="ECO:0000256" key="2">
    <source>
        <dbReference type="ARBA" id="ARBA00023136"/>
    </source>
</evidence>
<name>X0T579_9ZZZZ</name>
<dbReference type="GO" id="GO:0008658">
    <property type="term" value="F:penicillin binding"/>
    <property type="evidence" value="ECO:0007669"/>
    <property type="project" value="InterPro"/>
</dbReference>
<dbReference type="InterPro" id="IPR012338">
    <property type="entry name" value="Beta-lactam/transpept-like"/>
</dbReference>
<keyword evidence="2 3" id="KW-0472">Membrane</keyword>
<dbReference type="Gene3D" id="3.40.710.10">
    <property type="entry name" value="DD-peptidase/beta-lactamase superfamily"/>
    <property type="match status" value="1"/>
</dbReference>
<comment type="subcellular location">
    <subcellularLocation>
        <location evidence="1">Membrane</location>
    </subcellularLocation>
</comment>
<dbReference type="GO" id="GO:0071555">
    <property type="term" value="P:cell wall organization"/>
    <property type="evidence" value="ECO:0007669"/>
    <property type="project" value="TreeGrafter"/>
</dbReference>
<dbReference type="AlphaFoldDB" id="X0T579"/>
<dbReference type="InterPro" id="IPR050515">
    <property type="entry name" value="Beta-lactam/transpept"/>
</dbReference>
<gene>
    <name evidence="6" type="ORF">S01H1_00210</name>
</gene>
<dbReference type="InterPro" id="IPR036138">
    <property type="entry name" value="PBP_dimer_sf"/>
</dbReference>
<evidence type="ECO:0000256" key="3">
    <source>
        <dbReference type="SAM" id="Phobius"/>
    </source>
</evidence>
<dbReference type="Pfam" id="PF00905">
    <property type="entry name" value="Transpeptidase"/>
    <property type="match status" value="1"/>
</dbReference>
<comment type="caution">
    <text evidence="6">The sequence shown here is derived from an EMBL/GenBank/DDBJ whole genome shotgun (WGS) entry which is preliminary data.</text>
</comment>
<evidence type="ECO:0000259" key="4">
    <source>
        <dbReference type="Pfam" id="PF00905"/>
    </source>
</evidence>
<dbReference type="Gene3D" id="3.90.1310.10">
    <property type="entry name" value="Penicillin-binding protein 2a (Domain 2)"/>
    <property type="match status" value="1"/>
</dbReference>
<feature type="domain" description="Penicillin-binding protein dimerisation" evidence="5">
    <location>
        <begin position="54"/>
        <end position="196"/>
    </location>
</feature>
<evidence type="ECO:0000259" key="5">
    <source>
        <dbReference type="Pfam" id="PF03717"/>
    </source>
</evidence>
<protein>
    <recommendedName>
        <fullName evidence="7">Penicillin-binding protein transpeptidase domain-containing protein</fullName>
    </recommendedName>
</protein>
<dbReference type="SUPFAM" id="SSF56519">
    <property type="entry name" value="Penicillin binding protein dimerisation domain"/>
    <property type="match status" value="1"/>
</dbReference>
<dbReference type="PANTHER" id="PTHR30627">
    <property type="entry name" value="PEPTIDOGLYCAN D,D-TRANSPEPTIDASE"/>
    <property type="match status" value="1"/>
</dbReference>
<feature type="domain" description="Penicillin-binding protein transpeptidase" evidence="4">
    <location>
        <begin position="242"/>
        <end position="547"/>
    </location>
</feature>
<dbReference type="SUPFAM" id="SSF56601">
    <property type="entry name" value="beta-lactamase/transpeptidase-like"/>
    <property type="match status" value="1"/>
</dbReference>
<keyword evidence="3" id="KW-0812">Transmembrane</keyword>
<dbReference type="EMBL" id="BARS01000068">
    <property type="protein sequence ID" value="GAF71230.1"/>
    <property type="molecule type" value="Genomic_DNA"/>
</dbReference>
<organism evidence="6">
    <name type="scientific">marine sediment metagenome</name>
    <dbReference type="NCBI Taxonomy" id="412755"/>
    <lineage>
        <taxon>unclassified sequences</taxon>
        <taxon>metagenomes</taxon>
        <taxon>ecological metagenomes</taxon>
    </lineage>
</organism>
<dbReference type="Gene3D" id="3.30.450.330">
    <property type="match status" value="1"/>
</dbReference>
<dbReference type="PANTHER" id="PTHR30627:SF1">
    <property type="entry name" value="PEPTIDOGLYCAN D,D-TRANSPEPTIDASE FTSI"/>
    <property type="match status" value="1"/>
</dbReference>
<evidence type="ECO:0000313" key="6">
    <source>
        <dbReference type="EMBL" id="GAF71230.1"/>
    </source>
</evidence>
<feature type="transmembrane region" description="Helical" evidence="3">
    <location>
        <begin position="12"/>
        <end position="30"/>
    </location>
</feature>
<keyword evidence="3" id="KW-1133">Transmembrane helix</keyword>
<accession>X0T579</accession>
<dbReference type="GO" id="GO:0005886">
    <property type="term" value="C:plasma membrane"/>
    <property type="evidence" value="ECO:0007669"/>
    <property type="project" value="TreeGrafter"/>
</dbReference>
<proteinExistence type="predicted"/>
<reference evidence="6" key="1">
    <citation type="journal article" date="2014" name="Front. Microbiol.">
        <title>High frequency of phylogenetically diverse reductive dehalogenase-homologous genes in deep subseafloor sedimentary metagenomes.</title>
        <authorList>
            <person name="Kawai M."/>
            <person name="Futagami T."/>
            <person name="Toyoda A."/>
            <person name="Takaki Y."/>
            <person name="Nishi S."/>
            <person name="Hori S."/>
            <person name="Arai W."/>
            <person name="Tsubouchi T."/>
            <person name="Morono Y."/>
            <person name="Uchiyama I."/>
            <person name="Ito T."/>
            <person name="Fujiyama A."/>
            <person name="Inagaki F."/>
            <person name="Takami H."/>
        </authorList>
    </citation>
    <scope>NUCLEOTIDE SEQUENCE</scope>
    <source>
        <strain evidence="6">Expedition CK06-06</strain>
    </source>
</reference>
<evidence type="ECO:0008006" key="7">
    <source>
        <dbReference type="Google" id="ProtNLM"/>
    </source>
</evidence>
<dbReference type="InterPro" id="IPR001460">
    <property type="entry name" value="PCN-bd_Tpept"/>
</dbReference>
<dbReference type="Pfam" id="PF03717">
    <property type="entry name" value="PBP_dimer"/>
    <property type="match status" value="1"/>
</dbReference>